<feature type="transmembrane region" description="Helical" evidence="11">
    <location>
        <begin position="172"/>
        <end position="194"/>
    </location>
</feature>
<evidence type="ECO:0000256" key="1">
    <source>
        <dbReference type="ARBA" id="ARBA00004127"/>
    </source>
</evidence>
<sequence length="733" mass="82878">MENRKSLLEKKGTNEVVVMIPGGEHQSTGSSSRSNLDPTEIKNLQSREQSSAQGITRSGPTPSKPRINPTVHIAKSKFLSKRKSRFEEASGPSHAASVKDNTQLKIKEILPNVGLPCDDTSANATRDSAKAMPNVAQTPRWKAAKVGDDEHPYKAANLKVEETASKKSIKNVIWIELAAFVCIMGLLIATLTVHKLKNTEIWHMELWKWCVLVLVISCGRLVSDWLINTLVLLIEKVYLLKHKVLYFVYGLKDSVQRFIWLVFILLVWVSLMNHGAERSTQERETLHYVTRAIASCLIGAALWLVKTLSIKLVAASFQCERFFDRIQETLFHHYVVKTLSGPPLMEQEEKLHGQLSFKKYIRGVSKKLEEVVDVEKLSKKGLVNVISDSSLGVSSLVGSLDQYCGEDTEQQNKEITNQSEAMATADEIFKNVTKKSGHEYIDEKDLLRFMKEKDVDKFIPLIPGAAKTGKINRSSLEDWLVSVYLERKSLTYSLNDTKTAIEELNRLASAVLLVAIIIVSLLMMGVLTTQVLVFISSQLLLVAFMFGNTVKTLFEAIVFVFVMHPFDVGDRCVIDGVQMAVEEMNLLTTVFLKNDGEMIFYPNSVLSNKPISNFYRSPNMGDAVEFTVDFSTSRDSFAALRDEVKRYLEDRSDYWKKDHSFDVSEIEDMNKLKMTLHVSHTINFQNPGDRNTRRSELVWELKRIFEKLGISYRLLPQEVRVSYTGSAPADARF</sequence>
<dbReference type="eggNOG" id="KOG4629">
    <property type="taxonomic scope" value="Eukaryota"/>
</dbReference>
<keyword evidence="4 11" id="KW-0812">Transmembrane</keyword>
<feature type="transmembrane region" description="Helical" evidence="11">
    <location>
        <begin position="255"/>
        <end position="276"/>
    </location>
</feature>
<keyword evidence="8" id="KW-0407">Ion channel</keyword>
<evidence type="ECO:0000256" key="4">
    <source>
        <dbReference type="ARBA" id="ARBA00022692"/>
    </source>
</evidence>
<feature type="compositionally biased region" description="Basic and acidic residues" evidence="10">
    <location>
        <begin position="1"/>
        <end position="13"/>
    </location>
</feature>
<dbReference type="STRING" id="71139.A0A059CVC4"/>
<feature type="domain" description="Mechanosensitive ion channel protein Msy1/2-like transmembrane" evidence="13">
    <location>
        <begin position="173"/>
        <end position="317"/>
    </location>
</feature>
<gene>
    <name evidence="14" type="ORF">EUGRSUZ_C03564</name>
</gene>
<dbReference type="Gramene" id="KCW82174">
    <property type="protein sequence ID" value="KCW82174"/>
    <property type="gene ID" value="EUGRSUZ_C03564"/>
</dbReference>
<comment type="subcellular location">
    <subcellularLocation>
        <location evidence="1">Endomembrane system</location>
        <topology evidence="1">Multi-pass membrane protein</topology>
    </subcellularLocation>
    <subcellularLocation>
        <location evidence="9">Membrane</location>
    </subcellularLocation>
</comment>
<dbReference type="InterPro" id="IPR006685">
    <property type="entry name" value="MscS_channel_2nd"/>
</dbReference>
<dbReference type="InterPro" id="IPR010920">
    <property type="entry name" value="LSM_dom_sf"/>
</dbReference>
<evidence type="ECO:0000256" key="7">
    <source>
        <dbReference type="ARBA" id="ARBA00023136"/>
    </source>
</evidence>
<name>A0A059CVC4_EUCGR</name>
<dbReference type="PANTHER" id="PTHR31618:SF7">
    <property type="entry name" value="MECHANOSENSITIVE ION CHANNEL PROTEIN"/>
    <property type="match status" value="1"/>
</dbReference>
<dbReference type="AlphaFoldDB" id="A0A059CVC4"/>
<dbReference type="InterPro" id="IPR023408">
    <property type="entry name" value="MscS_beta-dom_sf"/>
</dbReference>
<comment type="similarity">
    <text evidence="2 9">Belongs to the MscS (TC 1.A.23) family.</text>
</comment>
<dbReference type="InterPro" id="IPR016688">
    <property type="entry name" value="MscS-like_plants/fungi"/>
</dbReference>
<organism evidence="14">
    <name type="scientific">Eucalyptus grandis</name>
    <name type="common">Flooded gum</name>
    <dbReference type="NCBI Taxonomy" id="71139"/>
    <lineage>
        <taxon>Eukaryota</taxon>
        <taxon>Viridiplantae</taxon>
        <taxon>Streptophyta</taxon>
        <taxon>Embryophyta</taxon>
        <taxon>Tracheophyta</taxon>
        <taxon>Spermatophyta</taxon>
        <taxon>Magnoliopsida</taxon>
        <taxon>eudicotyledons</taxon>
        <taxon>Gunneridae</taxon>
        <taxon>Pentapetalae</taxon>
        <taxon>rosids</taxon>
        <taxon>malvids</taxon>
        <taxon>Myrtales</taxon>
        <taxon>Myrtaceae</taxon>
        <taxon>Myrtoideae</taxon>
        <taxon>Eucalypteae</taxon>
        <taxon>Eucalyptus</taxon>
    </lineage>
</organism>
<dbReference type="InParanoid" id="A0A059CVC4"/>
<keyword evidence="3" id="KW-0813">Transport</keyword>
<keyword evidence="7 9" id="KW-0472">Membrane</keyword>
<feature type="domain" description="Mechanosensitive ion channel MscS" evidence="12">
    <location>
        <begin position="552"/>
        <end position="614"/>
    </location>
</feature>
<dbReference type="EMBL" id="KK198755">
    <property type="protein sequence ID" value="KCW82174.1"/>
    <property type="molecule type" value="Genomic_DNA"/>
</dbReference>
<feature type="compositionally biased region" description="Polar residues" evidence="10">
    <location>
        <begin position="25"/>
        <end position="61"/>
    </location>
</feature>
<dbReference type="GO" id="GO:0050982">
    <property type="term" value="P:detection of mechanical stimulus"/>
    <property type="evidence" value="ECO:0000318"/>
    <property type="project" value="GO_Central"/>
</dbReference>
<evidence type="ECO:0000256" key="2">
    <source>
        <dbReference type="ARBA" id="ARBA00008017"/>
    </source>
</evidence>
<keyword evidence="6" id="KW-0406">Ion transport</keyword>
<protein>
    <recommendedName>
        <fullName evidence="9">Mechanosensitive ion channel protein</fullName>
    </recommendedName>
</protein>
<evidence type="ECO:0000313" key="14">
    <source>
        <dbReference type="EMBL" id="KCW82174.1"/>
    </source>
</evidence>
<dbReference type="InterPro" id="IPR058650">
    <property type="entry name" value="Msy1/2-like"/>
</dbReference>
<evidence type="ECO:0000256" key="3">
    <source>
        <dbReference type="ARBA" id="ARBA00022448"/>
    </source>
</evidence>
<dbReference type="OMA" id="MFMCALM"/>
<evidence type="ECO:0000256" key="11">
    <source>
        <dbReference type="SAM" id="Phobius"/>
    </source>
</evidence>
<dbReference type="OrthoDB" id="544685at2759"/>
<dbReference type="SUPFAM" id="SSF50182">
    <property type="entry name" value="Sm-like ribonucleoproteins"/>
    <property type="match status" value="1"/>
</dbReference>
<feature type="transmembrane region" description="Helical" evidence="11">
    <location>
        <begin position="539"/>
        <end position="562"/>
    </location>
</feature>
<feature type="region of interest" description="Disordered" evidence="10">
    <location>
        <begin position="1"/>
        <end position="71"/>
    </location>
</feature>
<dbReference type="PANTHER" id="PTHR31618">
    <property type="entry name" value="MECHANOSENSITIVE ION CHANNEL PROTEIN 5"/>
    <property type="match status" value="1"/>
</dbReference>
<accession>A0A059CVC4</accession>
<dbReference type="GO" id="GO:0008381">
    <property type="term" value="F:mechanosensitive monoatomic ion channel activity"/>
    <property type="evidence" value="ECO:0000318"/>
    <property type="project" value="GO_Central"/>
</dbReference>
<dbReference type="Gene3D" id="2.30.30.60">
    <property type="match status" value="1"/>
</dbReference>
<dbReference type="Pfam" id="PF25886">
    <property type="entry name" value="Msy1"/>
    <property type="match status" value="1"/>
</dbReference>
<dbReference type="GO" id="GO:0005886">
    <property type="term" value="C:plasma membrane"/>
    <property type="evidence" value="ECO:0000318"/>
    <property type="project" value="GO_Central"/>
</dbReference>
<dbReference type="KEGG" id="egr:104440234"/>
<evidence type="ECO:0000256" key="6">
    <source>
        <dbReference type="ARBA" id="ARBA00023065"/>
    </source>
</evidence>
<evidence type="ECO:0000259" key="12">
    <source>
        <dbReference type="Pfam" id="PF00924"/>
    </source>
</evidence>
<dbReference type="FunFam" id="2.30.30.60:FF:000003">
    <property type="entry name" value="Predicted mechanosensitive ion channel"/>
    <property type="match status" value="1"/>
</dbReference>
<evidence type="ECO:0000256" key="5">
    <source>
        <dbReference type="ARBA" id="ARBA00022989"/>
    </source>
</evidence>
<evidence type="ECO:0000256" key="8">
    <source>
        <dbReference type="ARBA" id="ARBA00023303"/>
    </source>
</evidence>
<evidence type="ECO:0000256" key="10">
    <source>
        <dbReference type="SAM" id="MobiDB-lite"/>
    </source>
</evidence>
<evidence type="ECO:0000256" key="9">
    <source>
        <dbReference type="PIRNR" id="PIRNR017209"/>
    </source>
</evidence>
<feature type="transmembrane region" description="Helical" evidence="11">
    <location>
        <begin position="206"/>
        <end position="234"/>
    </location>
</feature>
<feature type="transmembrane region" description="Helical" evidence="11">
    <location>
        <begin position="288"/>
        <end position="305"/>
    </location>
</feature>
<dbReference type="GO" id="GO:0006820">
    <property type="term" value="P:monoatomic anion transport"/>
    <property type="evidence" value="ECO:0000318"/>
    <property type="project" value="GO_Central"/>
</dbReference>
<evidence type="ECO:0000259" key="13">
    <source>
        <dbReference type="Pfam" id="PF25886"/>
    </source>
</evidence>
<reference evidence="14" key="1">
    <citation type="submission" date="2013-07" db="EMBL/GenBank/DDBJ databases">
        <title>The genome of Eucalyptus grandis.</title>
        <authorList>
            <person name="Schmutz J."/>
            <person name="Hayes R."/>
            <person name="Myburg A."/>
            <person name="Tuskan G."/>
            <person name="Grattapaglia D."/>
            <person name="Rokhsar D.S."/>
        </authorList>
    </citation>
    <scope>NUCLEOTIDE SEQUENCE</scope>
    <source>
        <tissue evidence="14">Leaf extractions</tissue>
    </source>
</reference>
<feature type="transmembrane region" description="Helical" evidence="11">
    <location>
        <begin position="507"/>
        <end position="527"/>
    </location>
</feature>
<dbReference type="PIRSF" id="PIRSF017209">
    <property type="entry name" value="Memb_At2g17000_prd"/>
    <property type="match status" value="1"/>
</dbReference>
<keyword evidence="5 11" id="KW-1133">Transmembrane helix</keyword>
<dbReference type="Pfam" id="PF00924">
    <property type="entry name" value="MS_channel_2nd"/>
    <property type="match status" value="1"/>
</dbReference>
<proteinExistence type="inferred from homology"/>